<dbReference type="Proteomes" id="UP000494252">
    <property type="component" value="Unassembled WGS sequence"/>
</dbReference>
<keyword evidence="2" id="KW-1185">Reference proteome</keyword>
<sequence length="48" mass="4727">MVQPDSQQLHALVAQPAAAAAAAVCATASAPSIRTVALSLLVDRALSA</sequence>
<protein>
    <submittedName>
        <fullName evidence="1">Uncharacterized protein</fullName>
    </submittedName>
</protein>
<reference evidence="1 2" key="1">
    <citation type="submission" date="2020-04" db="EMBL/GenBank/DDBJ databases">
        <authorList>
            <person name="De Canck E."/>
        </authorList>
    </citation>
    <scope>NUCLEOTIDE SEQUENCE [LARGE SCALE GENOMIC DNA]</scope>
    <source>
        <strain evidence="1 2">LMG 27177</strain>
    </source>
</reference>
<dbReference type="RefSeq" id="WP_175158816.1">
    <property type="nucleotide sequence ID" value="NZ_CADIKI010000003.1"/>
</dbReference>
<dbReference type="EMBL" id="CADIKI010000003">
    <property type="protein sequence ID" value="CAB3783685.1"/>
    <property type="molecule type" value="Genomic_DNA"/>
</dbReference>
<evidence type="ECO:0000313" key="1">
    <source>
        <dbReference type="EMBL" id="CAB3783685.1"/>
    </source>
</evidence>
<name>A0A6J5FN74_9BURK</name>
<proteinExistence type="predicted"/>
<dbReference type="AlphaFoldDB" id="A0A6J5FN74"/>
<evidence type="ECO:0000313" key="2">
    <source>
        <dbReference type="Proteomes" id="UP000494252"/>
    </source>
</evidence>
<accession>A0A6J5FN74</accession>
<gene>
    <name evidence="1" type="ORF">LMG27177_01542</name>
</gene>
<organism evidence="1 2">
    <name type="scientific">Paraburkholderia fynbosensis</name>
    <dbReference type="NCBI Taxonomy" id="1200993"/>
    <lineage>
        <taxon>Bacteria</taxon>
        <taxon>Pseudomonadati</taxon>
        <taxon>Pseudomonadota</taxon>
        <taxon>Betaproteobacteria</taxon>
        <taxon>Burkholderiales</taxon>
        <taxon>Burkholderiaceae</taxon>
        <taxon>Paraburkholderia</taxon>
    </lineage>
</organism>